<dbReference type="Proteomes" id="UP000095759">
    <property type="component" value="Unassembled WGS sequence"/>
</dbReference>
<evidence type="ECO:0000256" key="7">
    <source>
        <dbReference type="SAM" id="SignalP"/>
    </source>
</evidence>
<sequence>MFRPRRTWLPVLAAILMTTALLNAPAASPAQPRSRPAAAAAVATGATFNHPAGTAAEQSRIRDHITGLVNRAAAGTSITVSMYTFTDDTVADALVAAKRRGVSVKVILDRTSVTMTGGEYDTLAAGLGTDRTRPSWVLACPAGRGCVGTRTLPGDADGPINHNKFFLFSSVGGSDPVVVQTSANMTHTQRTNLFNNAVTIVGAGLYDIYRAYFADLLKYGSSSGGLSHYYRTPSSGGYKTYFFPRRERQGAGHNNDARTDTVKLILDNVGCAGGTQVRMAANLFTRDEVAKKLVSLKNAGCSVRLAHDGAPRSMSASVERAVSGGLTERVRCYEDRGSGLPRAGLHSKYLLVEGTYAGAAGRRLVFTGSHNYTYPALRSNDETLLKIDNATLFGQYKTSHTRLMSYCKGS</sequence>
<reference evidence="9 10" key="1">
    <citation type="submission" date="2016-08" db="EMBL/GenBank/DDBJ databases">
        <title>Complete genome sequence of Streptomyces agglomeratus strain 6-3-2, a novel anti-MRSA actinomycete isolated from Wuli of Tebit, China.</title>
        <authorList>
            <person name="Chen X."/>
        </authorList>
    </citation>
    <scope>NUCLEOTIDE SEQUENCE [LARGE SCALE GENOMIC DNA]</scope>
    <source>
        <strain evidence="9 10">6-3-2</strain>
    </source>
</reference>
<accession>A0A1E5PAZ3</accession>
<evidence type="ECO:0000313" key="9">
    <source>
        <dbReference type="EMBL" id="OEJ26544.1"/>
    </source>
</evidence>
<dbReference type="EMBL" id="MEHJ01000001">
    <property type="protein sequence ID" value="OEJ26544.1"/>
    <property type="molecule type" value="Genomic_DNA"/>
</dbReference>
<organism evidence="9 10">
    <name type="scientific">Streptomyces agglomeratus</name>
    <dbReference type="NCBI Taxonomy" id="285458"/>
    <lineage>
        <taxon>Bacteria</taxon>
        <taxon>Bacillati</taxon>
        <taxon>Actinomycetota</taxon>
        <taxon>Actinomycetes</taxon>
        <taxon>Kitasatosporales</taxon>
        <taxon>Streptomycetaceae</taxon>
        <taxon>Streptomyces</taxon>
    </lineage>
</organism>
<evidence type="ECO:0000256" key="6">
    <source>
        <dbReference type="ARBA" id="ARBA00023098"/>
    </source>
</evidence>
<keyword evidence="7" id="KW-0732">Signal</keyword>
<evidence type="ECO:0000259" key="8">
    <source>
        <dbReference type="Pfam" id="PF13091"/>
    </source>
</evidence>
<evidence type="ECO:0000256" key="3">
    <source>
        <dbReference type="ARBA" id="ARBA00012027"/>
    </source>
</evidence>
<keyword evidence="5" id="KW-0442">Lipid degradation</keyword>
<evidence type="ECO:0000256" key="2">
    <source>
        <dbReference type="ARBA" id="ARBA00008664"/>
    </source>
</evidence>
<feature type="chain" id="PRO_5009183155" description="phospholipase D" evidence="7">
    <location>
        <begin position="27"/>
        <end position="410"/>
    </location>
</feature>
<proteinExistence type="inferred from homology"/>
<feature type="domain" description="Phospholipase D-like" evidence="8">
    <location>
        <begin position="275"/>
        <end position="399"/>
    </location>
</feature>
<dbReference type="GO" id="GO:0016042">
    <property type="term" value="P:lipid catabolic process"/>
    <property type="evidence" value="ECO:0007669"/>
    <property type="project" value="UniProtKB-KW"/>
</dbReference>
<dbReference type="GO" id="GO:0016891">
    <property type="term" value="F:RNA endonuclease activity producing 5'-phosphomonoesters, hydrolytic mechanism"/>
    <property type="evidence" value="ECO:0007669"/>
    <property type="project" value="TreeGrafter"/>
</dbReference>
<dbReference type="GO" id="GO:0004630">
    <property type="term" value="F:phospholipase D activity"/>
    <property type="evidence" value="ECO:0007669"/>
    <property type="project" value="UniProtKB-EC"/>
</dbReference>
<feature type="domain" description="Phospholipase D-like" evidence="8">
    <location>
        <begin position="73"/>
        <end position="215"/>
    </location>
</feature>
<dbReference type="Gene3D" id="3.30.870.10">
    <property type="entry name" value="Endonuclease Chain A"/>
    <property type="match status" value="2"/>
</dbReference>
<dbReference type="PANTHER" id="PTHR43856">
    <property type="entry name" value="CARDIOLIPIN HYDROLASE"/>
    <property type="match status" value="1"/>
</dbReference>
<evidence type="ECO:0000256" key="1">
    <source>
        <dbReference type="ARBA" id="ARBA00000798"/>
    </source>
</evidence>
<evidence type="ECO:0000313" key="10">
    <source>
        <dbReference type="Proteomes" id="UP000095759"/>
    </source>
</evidence>
<dbReference type="PANTHER" id="PTHR43856:SF1">
    <property type="entry name" value="MITOCHONDRIAL CARDIOLIPIN HYDROLASE"/>
    <property type="match status" value="1"/>
</dbReference>
<dbReference type="STRING" id="285458.BGM19_16290"/>
<dbReference type="SUPFAM" id="SSF56024">
    <property type="entry name" value="Phospholipase D/nuclease"/>
    <property type="match status" value="2"/>
</dbReference>
<dbReference type="EC" id="3.1.4.4" evidence="3"/>
<dbReference type="InterPro" id="IPR051406">
    <property type="entry name" value="PLD_domain"/>
</dbReference>
<gene>
    <name evidence="9" type="ORF">AS594_20665</name>
</gene>
<comment type="similarity">
    <text evidence="2">Belongs to the phospholipase D family.</text>
</comment>
<protein>
    <recommendedName>
        <fullName evidence="3">phospholipase D</fullName>
        <ecNumber evidence="3">3.1.4.4</ecNumber>
    </recommendedName>
</protein>
<evidence type="ECO:0000256" key="5">
    <source>
        <dbReference type="ARBA" id="ARBA00022963"/>
    </source>
</evidence>
<dbReference type="AlphaFoldDB" id="A0A1E5PAZ3"/>
<keyword evidence="6" id="KW-0443">Lipid metabolism</keyword>
<evidence type="ECO:0000256" key="4">
    <source>
        <dbReference type="ARBA" id="ARBA00022801"/>
    </source>
</evidence>
<name>A0A1E5PAZ3_9ACTN</name>
<dbReference type="InterPro" id="IPR025202">
    <property type="entry name" value="PLD-like_dom"/>
</dbReference>
<keyword evidence="4" id="KW-0378">Hydrolase</keyword>
<feature type="signal peptide" evidence="7">
    <location>
        <begin position="1"/>
        <end position="26"/>
    </location>
</feature>
<comment type="catalytic activity">
    <reaction evidence="1">
        <text>a 1,2-diacyl-sn-glycero-3-phosphocholine + H2O = a 1,2-diacyl-sn-glycero-3-phosphate + choline + H(+)</text>
        <dbReference type="Rhea" id="RHEA:14445"/>
        <dbReference type="ChEBI" id="CHEBI:15354"/>
        <dbReference type="ChEBI" id="CHEBI:15377"/>
        <dbReference type="ChEBI" id="CHEBI:15378"/>
        <dbReference type="ChEBI" id="CHEBI:57643"/>
        <dbReference type="ChEBI" id="CHEBI:58608"/>
        <dbReference type="EC" id="3.1.4.4"/>
    </reaction>
</comment>
<dbReference type="Pfam" id="PF13091">
    <property type="entry name" value="PLDc_2"/>
    <property type="match status" value="2"/>
</dbReference>
<keyword evidence="10" id="KW-1185">Reference proteome</keyword>
<comment type="caution">
    <text evidence="9">The sequence shown here is derived from an EMBL/GenBank/DDBJ whole genome shotgun (WGS) entry which is preliminary data.</text>
</comment>